<dbReference type="AlphaFoldDB" id="A0A402DSX9"/>
<dbReference type="EMBL" id="BIMR01000189">
    <property type="protein sequence ID" value="GCE77249.1"/>
    <property type="molecule type" value="Genomic_DNA"/>
</dbReference>
<dbReference type="InterPro" id="IPR057446">
    <property type="entry name" value="PH_bac"/>
</dbReference>
<dbReference type="RefSeq" id="WP_246013332.1">
    <property type="nucleotide sequence ID" value="NZ_BIMR01000189.1"/>
</dbReference>
<feature type="compositionally biased region" description="Low complexity" evidence="1">
    <location>
        <begin position="169"/>
        <end position="185"/>
    </location>
</feature>
<proteinExistence type="predicted"/>
<evidence type="ECO:0000259" key="2">
    <source>
        <dbReference type="Pfam" id="PF25362"/>
    </source>
</evidence>
<feature type="region of interest" description="Disordered" evidence="1">
    <location>
        <begin position="169"/>
        <end position="199"/>
    </location>
</feature>
<evidence type="ECO:0000313" key="4">
    <source>
        <dbReference type="Proteomes" id="UP000289954"/>
    </source>
</evidence>
<keyword evidence="4" id="KW-1185">Reference proteome</keyword>
<dbReference type="Pfam" id="PF25362">
    <property type="entry name" value="bPH_11"/>
    <property type="match status" value="1"/>
</dbReference>
<sequence length="199" mass="20280">MTRTTVSVVVLVVLAVLALWGMRAGWLARRRRSADVVPTLPVAPADLGATRLGPLDAVYVSTTRAGDWLDRVSAHDLGVRSPAVVEVHDAGVTITRTGATDVFVPASTLRAAGTAPGIAGKVVGGDGVVVVTWQPDPDDPRGLDTGLRPRHAADRTRLVDALTGLVTAGATAAAAPTDHAPGAPGQDATPGTAGQEEKP</sequence>
<evidence type="ECO:0000256" key="1">
    <source>
        <dbReference type="SAM" id="MobiDB-lite"/>
    </source>
</evidence>
<accession>A0A402DSX9</accession>
<reference evidence="3 4" key="1">
    <citation type="submission" date="2019-01" db="EMBL/GenBank/DDBJ databases">
        <title>Draft genome sequence of Cellulomonas takizawaensis strain TKZ-21.</title>
        <authorList>
            <person name="Yamamura H."/>
            <person name="Hayashi T."/>
            <person name="Hamada M."/>
            <person name="Serisawa Y."/>
            <person name="Matsuyama K."/>
            <person name="Nakagawa Y."/>
            <person name="Otoguro M."/>
            <person name="Yanagida F."/>
            <person name="Hayakawa M."/>
        </authorList>
    </citation>
    <scope>NUCLEOTIDE SEQUENCE [LARGE SCALE GENOMIC DNA]</scope>
    <source>
        <strain evidence="3 4">NBRC12680</strain>
    </source>
</reference>
<comment type="caution">
    <text evidence="3">The sequence shown here is derived from an EMBL/GenBank/DDBJ whole genome shotgun (WGS) entry which is preliminary data.</text>
</comment>
<dbReference type="Proteomes" id="UP000289954">
    <property type="component" value="Unassembled WGS sequence"/>
</dbReference>
<feature type="domain" description="PH" evidence="2">
    <location>
        <begin position="37"/>
        <end position="162"/>
    </location>
</feature>
<name>A0A402DSX9_9CELL</name>
<evidence type="ECO:0000313" key="3">
    <source>
        <dbReference type="EMBL" id="GCE77249.1"/>
    </source>
</evidence>
<organism evidence="3 4">
    <name type="scientific">Cellulomonas biazotea</name>
    <dbReference type="NCBI Taxonomy" id="1709"/>
    <lineage>
        <taxon>Bacteria</taxon>
        <taxon>Bacillati</taxon>
        <taxon>Actinomycetota</taxon>
        <taxon>Actinomycetes</taxon>
        <taxon>Micrococcales</taxon>
        <taxon>Cellulomonadaceae</taxon>
        <taxon>Cellulomonas</taxon>
    </lineage>
</organism>
<gene>
    <name evidence="3" type="ORF">CBZ_23050</name>
</gene>
<protein>
    <recommendedName>
        <fullName evidence="2">PH domain-containing protein</fullName>
    </recommendedName>
</protein>